<feature type="transmembrane region" description="Helical" evidence="2">
    <location>
        <begin position="41"/>
        <end position="60"/>
    </location>
</feature>
<dbReference type="SUPFAM" id="SSF82866">
    <property type="entry name" value="Multidrug efflux transporter AcrB transmembrane domain"/>
    <property type="match status" value="2"/>
</dbReference>
<feature type="transmembrane region" description="Helical" evidence="2">
    <location>
        <begin position="456"/>
        <end position="476"/>
    </location>
</feature>
<feature type="transmembrane region" description="Helical" evidence="2">
    <location>
        <begin position="560"/>
        <end position="579"/>
    </location>
</feature>
<name>A0A6N7ESJ8_9GAMM</name>
<protein>
    <recommendedName>
        <fullName evidence="5">Multidrug efflux pump subunit AcrB</fullName>
    </recommendedName>
</protein>
<dbReference type="InterPro" id="IPR027463">
    <property type="entry name" value="AcrB_DN_DC_subdom"/>
</dbReference>
<feature type="region of interest" description="Disordered" evidence="1">
    <location>
        <begin position="1"/>
        <end position="21"/>
    </location>
</feature>
<evidence type="ECO:0000256" key="1">
    <source>
        <dbReference type="SAM" id="MobiDB-lite"/>
    </source>
</evidence>
<dbReference type="GO" id="GO:0005886">
    <property type="term" value="C:plasma membrane"/>
    <property type="evidence" value="ECO:0007669"/>
    <property type="project" value="TreeGrafter"/>
</dbReference>
<evidence type="ECO:0000313" key="4">
    <source>
        <dbReference type="Proteomes" id="UP000471298"/>
    </source>
</evidence>
<dbReference type="SUPFAM" id="SSF82693">
    <property type="entry name" value="Multidrug efflux transporter AcrB pore domain, PN1, PN2, PC1 and PC2 subdomains"/>
    <property type="match status" value="2"/>
</dbReference>
<dbReference type="RefSeq" id="WP_152808762.1">
    <property type="nucleotide sequence ID" value="NZ_WHNW01000002.1"/>
</dbReference>
<dbReference type="InParanoid" id="A0A6N7ESJ8"/>
<organism evidence="3 4">
    <name type="scientific">Ostreibacterium oceani</name>
    <dbReference type="NCBI Taxonomy" id="2654998"/>
    <lineage>
        <taxon>Bacteria</taxon>
        <taxon>Pseudomonadati</taxon>
        <taxon>Pseudomonadota</taxon>
        <taxon>Gammaproteobacteria</taxon>
        <taxon>Cardiobacteriales</taxon>
        <taxon>Ostreibacteriaceae</taxon>
        <taxon>Ostreibacterium</taxon>
    </lineage>
</organism>
<evidence type="ECO:0000256" key="2">
    <source>
        <dbReference type="SAM" id="Phobius"/>
    </source>
</evidence>
<evidence type="ECO:0000313" key="3">
    <source>
        <dbReference type="EMBL" id="MPV85472.1"/>
    </source>
</evidence>
<dbReference type="GO" id="GO:0042910">
    <property type="term" value="F:xenobiotic transmembrane transporter activity"/>
    <property type="evidence" value="ECO:0007669"/>
    <property type="project" value="TreeGrafter"/>
</dbReference>
<dbReference type="Gene3D" id="3.30.70.1320">
    <property type="entry name" value="Multidrug efflux transporter AcrB pore domain like"/>
    <property type="match status" value="1"/>
</dbReference>
<dbReference type="PRINTS" id="PR00702">
    <property type="entry name" value="ACRIFLAVINRP"/>
</dbReference>
<keyword evidence="2" id="KW-0472">Membrane</keyword>
<dbReference type="PANTHER" id="PTHR32063">
    <property type="match status" value="1"/>
</dbReference>
<feature type="transmembrane region" description="Helical" evidence="2">
    <location>
        <begin position="416"/>
        <end position="436"/>
    </location>
</feature>
<dbReference type="AlphaFoldDB" id="A0A6N7ESJ8"/>
<dbReference type="Pfam" id="PF00873">
    <property type="entry name" value="ACR_tran"/>
    <property type="match status" value="1"/>
</dbReference>
<dbReference type="Gene3D" id="3.30.70.1430">
    <property type="entry name" value="Multidrug efflux transporter AcrB pore domain"/>
    <property type="match status" value="2"/>
</dbReference>
<dbReference type="SUPFAM" id="SSF82714">
    <property type="entry name" value="Multidrug efflux transporter AcrB TolC docking domain, DN and DC subdomains"/>
    <property type="match status" value="2"/>
</dbReference>
<feature type="transmembrane region" description="Helical" evidence="2">
    <location>
        <begin position="920"/>
        <end position="941"/>
    </location>
</feature>
<feature type="compositionally biased region" description="Low complexity" evidence="1">
    <location>
        <begin position="12"/>
        <end position="21"/>
    </location>
</feature>
<dbReference type="Gene3D" id="3.30.70.1440">
    <property type="entry name" value="Multidrug efflux transporter AcrB pore domain"/>
    <property type="match status" value="1"/>
</dbReference>
<feature type="transmembrane region" description="Helical" evidence="2">
    <location>
        <begin position="953"/>
        <end position="973"/>
    </location>
</feature>
<keyword evidence="2" id="KW-1133">Transmembrane helix</keyword>
<feature type="transmembrane region" description="Helical" evidence="2">
    <location>
        <begin position="389"/>
        <end position="409"/>
    </location>
</feature>
<dbReference type="InterPro" id="IPR001036">
    <property type="entry name" value="Acrflvin-R"/>
</dbReference>
<accession>A0A6N7ESJ8</accession>
<dbReference type="Gene3D" id="3.30.2090.10">
    <property type="entry name" value="Multidrug efflux transporter AcrB TolC docking domain, DN and DC subdomains"/>
    <property type="match status" value="2"/>
</dbReference>
<comment type="caution">
    <text evidence="3">The sequence shown here is derived from an EMBL/GenBank/DDBJ whole genome shotgun (WGS) entry which is preliminary data.</text>
</comment>
<reference evidence="3 4" key="1">
    <citation type="submission" date="2019-10" db="EMBL/GenBank/DDBJ databases">
        <title>Cardiobacteriales fam. a chemoheterotrophic member of the order Cardiobacteriales, and proposal of Cardiobacteriales fam. nov.</title>
        <authorList>
            <person name="Wang C."/>
        </authorList>
    </citation>
    <scope>NUCLEOTIDE SEQUENCE [LARGE SCALE GENOMIC DNA]</scope>
    <source>
        <strain evidence="3 4">ML27</strain>
    </source>
</reference>
<sequence length="1082" mass="118932">MKPPNRSPSQAPNQTPSQLPQSQQQHPIIAWFISNPVSANLLMLGILLTGLSMVGFFGLFGMTTQLRLEAFPSLPPTTVTITASINGSTPEDVEAGITNKIEEAIDTVQGVEKTTSVSTSSSAIITVTAELNYDIDELYESLKSRVDAINGLPAEVENVIVAKEDFQNRIVWVSLYGDASERVLKREAERLKDRLLENPYVKGISLRGSRDDEIAIEVSETTLKEYQLTLAEIASAIANNSFDLATGQIDSSQGSVTLRIQNQAYQADDFANIIVRSSPEGGMTYLRDIAHINDGFVEQDTLSLFNGQPSISLRVFNDRDGNVIEADKAVKAITADFESTLPPNVKMGLWNNRVEYVRDRIDLFVRNTLTGVLLVFLLLTLFLNLRLAFWVAVGIPVSFCGALILMQLFDISISLLSLFGFILVLGIVVDDAIIIGESIYTQKKRENNTPFATINGVSRVSTAATFGVLTTVAAFLPLTTIDGRMGNLLGQIAFVVVFCLLFSLVESKLILPAHLHPIRVPTKPDNNRPIWERIQQRTAHGFEQFIEKLYLPLLTHALTHRYFCLLFFIALLILSIGLVKGGVIRQSFFPNVESQTISLTVEMDSNTNVDYTFAAMHKASEDLRTADQQLVDRLGLSAPNVTRISAYNQGDTTFSIFAGLAGNETRTIDAQTIANEWRQVVGAIEGAKSINFSARQRFGSADIEINLIGEDDTALRTASEALSDKLATFVGVGDIRSDFDTGDKEIKIDLKPEAEIYGISRAQVATAVRDAFFGREAQRVQRGKEETRVVVRYPREARRSLSDLYHLNIRTTDGRQIPIERVASLSFSSSPSNIEHINGQRKVSIYGNVDKSIANTDEILSSLTLGFLPDLVDRYGLTYQMGGEGEENAKSQQSMLVGLIVSLVSIYVLLAIPLKSYSKPFIIMSVIPFGIIGAILGHLILDMNLSMLSGFGIIALSGVVVNDSLLFISTIQLYRSEGASLYEAIRMTGVRRFRPIILTSVTTCAGLLPMLLETSFQAQFLIPMAVSLSFGIIFATTITLILVPTLYFILNDVRHLFFEASENTPKEPTAAQPTAAQSTPLK</sequence>
<keyword evidence="4" id="KW-1185">Reference proteome</keyword>
<evidence type="ECO:0008006" key="5">
    <source>
        <dbReference type="Google" id="ProtNLM"/>
    </source>
</evidence>
<dbReference type="Gene3D" id="1.20.1640.10">
    <property type="entry name" value="Multidrug efflux transporter AcrB transmembrane domain"/>
    <property type="match status" value="2"/>
</dbReference>
<feature type="transmembrane region" description="Helical" evidence="2">
    <location>
        <begin position="363"/>
        <end position="383"/>
    </location>
</feature>
<dbReference type="EMBL" id="WHNW01000002">
    <property type="protein sequence ID" value="MPV85472.1"/>
    <property type="molecule type" value="Genomic_DNA"/>
</dbReference>
<proteinExistence type="predicted"/>
<gene>
    <name evidence="3" type="ORF">GCU85_01820</name>
</gene>
<dbReference type="PANTHER" id="PTHR32063:SF33">
    <property type="entry name" value="RND SUPERFAMILY EFFLUX PUMP PERMEASE COMPONENT"/>
    <property type="match status" value="1"/>
</dbReference>
<feature type="transmembrane region" description="Helical" evidence="2">
    <location>
        <begin position="488"/>
        <end position="505"/>
    </location>
</feature>
<keyword evidence="2" id="KW-0812">Transmembrane</keyword>
<dbReference type="Proteomes" id="UP000471298">
    <property type="component" value="Unassembled WGS sequence"/>
</dbReference>
<feature type="transmembrane region" description="Helical" evidence="2">
    <location>
        <begin position="993"/>
        <end position="1012"/>
    </location>
</feature>
<feature type="transmembrane region" description="Helical" evidence="2">
    <location>
        <begin position="1024"/>
        <end position="1050"/>
    </location>
</feature>
<feature type="transmembrane region" description="Helical" evidence="2">
    <location>
        <begin position="896"/>
        <end position="914"/>
    </location>
</feature>